<dbReference type="Pfam" id="PF01040">
    <property type="entry name" value="UbiA"/>
    <property type="match status" value="1"/>
</dbReference>
<dbReference type="eggNOG" id="COG1575">
    <property type="taxonomic scope" value="Bacteria"/>
</dbReference>
<keyword evidence="7" id="KW-1185">Reference proteome</keyword>
<feature type="transmembrane region" description="Helical" evidence="5">
    <location>
        <begin position="240"/>
        <end position="262"/>
    </location>
</feature>
<reference evidence="7" key="1">
    <citation type="submission" date="2009-02" db="EMBL/GenBank/DDBJ databases">
        <title>Annotation of Streptomyces viridochromogenes strain DSM 40736.</title>
        <authorList>
            <consortium name="The Broad Institute Genome Sequencing Platform"/>
            <consortium name="Broad Institute Microbial Sequencing Center"/>
            <person name="Fischbach M."/>
            <person name="Godfrey P."/>
            <person name="Ward D."/>
            <person name="Young S."/>
            <person name="Zeng Q."/>
            <person name="Koehrsen M."/>
            <person name="Alvarado L."/>
            <person name="Berlin A.M."/>
            <person name="Bochicchio J."/>
            <person name="Borenstein D."/>
            <person name="Chapman S.B."/>
            <person name="Chen Z."/>
            <person name="Engels R."/>
            <person name="Freedman E."/>
            <person name="Gellesch M."/>
            <person name="Goldberg J."/>
            <person name="Griggs A."/>
            <person name="Gujja S."/>
            <person name="Heilman E.R."/>
            <person name="Heiman D.I."/>
            <person name="Hepburn T.A."/>
            <person name="Howarth C."/>
            <person name="Jen D."/>
            <person name="Larson L."/>
            <person name="Lewis B."/>
            <person name="Mehta T."/>
            <person name="Park D."/>
            <person name="Pearson M."/>
            <person name="Richards J."/>
            <person name="Roberts A."/>
            <person name="Saif S."/>
            <person name="Shea T.D."/>
            <person name="Shenoy N."/>
            <person name="Sisk P."/>
            <person name="Stolte C."/>
            <person name="Sykes S.N."/>
            <person name="Thomson T."/>
            <person name="Walk T."/>
            <person name="White J."/>
            <person name="Yandava C."/>
            <person name="Straight P."/>
            <person name="Clardy J."/>
            <person name="Hung D."/>
            <person name="Kolter R."/>
            <person name="Mekalanos J."/>
            <person name="Walker S."/>
            <person name="Walsh C.T."/>
            <person name="Wieland-Brown L.C."/>
            <person name="Haas B."/>
            <person name="Nusbaum C."/>
            <person name="Birren B."/>
        </authorList>
    </citation>
    <scope>NUCLEOTIDE SEQUENCE [LARGE SCALE GENOMIC DNA]</scope>
    <source>
        <strain evidence="7">DSM 40736 / JCM 4977 / BCRC 1201 / Tue 494</strain>
    </source>
</reference>
<feature type="transmembrane region" description="Helical" evidence="5">
    <location>
        <begin position="110"/>
        <end position="131"/>
    </location>
</feature>
<dbReference type="InterPro" id="IPR000537">
    <property type="entry name" value="UbiA_prenyltransferase"/>
</dbReference>
<gene>
    <name evidence="6" type="ORF">SSQG_05928</name>
</gene>
<feature type="transmembrane region" description="Helical" evidence="5">
    <location>
        <begin position="170"/>
        <end position="190"/>
    </location>
</feature>
<dbReference type="GO" id="GO:0016765">
    <property type="term" value="F:transferase activity, transferring alkyl or aryl (other than methyl) groups"/>
    <property type="evidence" value="ECO:0007669"/>
    <property type="project" value="InterPro"/>
</dbReference>
<evidence type="ECO:0000313" key="7">
    <source>
        <dbReference type="Proteomes" id="UP000004184"/>
    </source>
</evidence>
<sequence>MSGVVTVSTEAANPARPAPKWTTYVQLGKLRVYHRLYHWIILLALLYSDSVSLHGAIPALVLVPLLLLSIQSSACAMDDIMGFRDGCDIANYGAADYPTMIRKPLVAGLLTVRQAVGFVVTVVTVATLAVVTTALSLGINVLLALAVWAVVIGIALQYSGGLRFSYVPGGLELFISGLTVVVTVIPYLMIAHTVTSTAVLIGLLTGSWFLMPVSYGNVADRAGDGAAHRRTLAVVLNPQTFQGVIWLLYGYSIVLTVLLFTVGDLNPLTAPLLLPVVVMHAVQHYQGNVKGQVRKAMKFGFRCIDVGMLGLTAAILLS</sequence>
<keyword evidence="3 5" id="KW-1133">Transmembrane helix</keyword>
<feature type="transmembrane region" description="Helical" evidence="5">
    <location>
        <begin position="299"/>
        <end position="317"/>
    </location>
</feature>
<comment type="subcellular location">
    <subcellularLocation>
        <location evidence="1">Membrane</location>
        <topology evidence="1">Multi-pass membrane protein</topology>
    </subcellularLocation>
</comment>
<evidence type="ECO:0000256" key="3">
    <source>
        <dbReference type="ARBA" id="ARBA00022989"/>
    </source>
</evidence>
<keyword evidence="4 5" id="KW-0472">Membrane</keyword>
<evidence type="ECO:0000313" key="6">
    <source>
        <dbReference type="EMBL" id="EFL35410.1"/>
    </source>
</evidence>
<organism evidence="6 7">
    <name type="scientific">Streptomyces viridochromogenes (strain DSM 40736 / JCM 4977 / BCRC 1201 / Tue 494)</name>
    <dbReference type="NCBI Taxonomy" id="591159"/>
    <lineage>
        <taxon>Bacteria</taxon>
        <taxon>Bacillati</taxon>
        <taxon>Actinomycetota</taxon>
        <taxon>Actinomycetes</taxon>
        <taxon>Kitasatosporales</taxon>
        <taxon>Streptomycetaceae</taxon>
        <taxon>Streptomyces</taxon>
    </lineage>
</organism>
<accession>D9WZA7</accession>
<evidence type="ECO:0000256" key="5">
    <source>
        <dbReference type="SAM" id="Phobius"/>
    </source>
</evidence>
<keyword evidence="2 5" id="KW-0812">Transmembrane</keyword>
<dbReference type="EMBL" id="GG657757">
    <property type="protein sequence ID" value="EFL35410.1"/>
    <property type="molecule type" value="Genomic_DNA"/>
</dbReference>
<name>D9WZA7_STRVT</name>
<feature type="transmembrane region" description="Helical" evidence="5">
    <location>
        <begin position="36"/>
        <end position="68"/>
    </location>
</feature>
<dbReference type="AlphaFoldDB" id="D9WZA7"/>
<dbReference type="Proteomes" id="UP000004184">
    <property type="component" value="Unassembled WGS sequence"/>
</dbReference>
<feature type="transmembrane region" description="Helical" evidence="5">
    <location>
        <begin position="196"/>
        <end position="219"/>
    </location>
</feature>
<dbReference type="HOGENOM" id="CLU_058579_0_0_11"/>
<evidence type="ECO:0000256" key="1">
    <source>
        <dbReference type="ARBA" id="ARBA00004141"/>
    </source>
</evidence>
<dbReference type="STRING" id="591159.SSQG_05928"/>
<dbReference type="GO" id="GO:0016020">
    <property type="term" value="C:membrane"/>
    <property type="evidence" value="ECO:0007669"/>
    <property type="project" value="UniProtKB-SubCell"/>
</dbReference>
<protein>
    <submittedName>
        <fullName evidence="6">Predicted protein</fullName>
    </submittedName>
</protein>
<proteinExistence type="predicted"/>
<evidence type="ECO:0000256" key="4">
    <source>
        <dbReference type="ARBA" id="ARBA00023136"/>
    </source>
</evidence>
<evidence type="ECO:0000256" key="2">
    <source>
        <dbReference type="ARBA" id="ARBA00022692"/>
    </source>
</evidence>
<feature type="transmembrane region" description="Helical" evidence="5">
    <location>
        <begin position="137"/>
        <end position="158"/>
    </location>
</feature>